<evidence type="ECO:0000313" key="2">
    <source>
        <dbReference type="EMBL" id="KAG5653107.1"/>
    </source>
</evidence>
<feature type="region of interest" description="Disordered" evidence="1">
    <location>
        <begin position="147"/>
        <end position="180"/>
    </location>
</feature>
<dbReference type="InterPro" id="IPR029071">
    <property type="entry name" value="Ubiquitin-like_domsf"/>
</dbReference>
<sequence>MADSNRPRPRPRPRPKVQATPSIEDVTPSLATSKAASSSPVKKPVAVDTDEMFMRNRGRSIKDWKFLDNQTKEVKVVHVDTDSEDDATPKPRKGGKRKANEQPWQANSVLERYEDIISILQDPDSNCPTYDSLLSVEVEDSDDEIEIVGTSTSPRKPNAPARKRQKTRSRSITPPPELPRHQLQHARALVQQTLAHAPRPASPKILDDDDDSDDAMFSNPELAKLVNSAARRAQSHASSPALEGVDTVQLSVKWQSHPLNPNGEKETWVFKMNRDDNFRDLFEAVAEEASILSENLIMSYNNKRIYASVTPKALKLWGEANLVGCDNITYEYLRSHPAAASNSLSTFDAGTPAPEGASDEEAPASSQEAPDAGSGSDDNDDDETFKLVLRSSLSAKDITLTVRPTTKCGAIVKAYLNKAGVADQYPGVFADDGAKAALKKGKKAGPEKDPRLCVDGDKMENTAPISEADLEDGDLVEVVGL</sequence>
<keyword evidence="3" id="KW-1185">Reference proteome</keyword>
<organism evidence="2 3">
    <name type="scientific">Sphagnurus paluster</name>
    <dbReference type="NCBI Taxonomy" id="117069"/>
    <lineage>
        <taxon>Eukaryota</taxon>
        <taxon>Fungi</taxon>
        <taxon>Dikarya</taxon>
        <taxon>Basidiomycota</taxon>
        <taxon>Agaricomycotina</taxon>
        <taxon>Agaricomycetes</taxon>
        <taxon>Agaricomycetidae</taxon>
        <taxon>Agaricales</taxon>
        <taxon>Tricholomatineae</taxon>
        <taxon>Lyophyllaceae</taxon>
        <taxon>Sphagnurus</taxon>
    </lineage>
</organism>
<dbReference type="Gene3D" id="3.10.20.90">
    <property type="entry name" value="Phosphatidylinositol 3-kinase Catalytic Subunit, Chain A, domain 1"/>
    <property type="match status" value="2"/>
</dbReference>
<feature type="region of interest" description="Disordered" evidence="1">
    <location>
        <begin position="344"/>
        <end position="382"/>
    </location>
</feature>
<feature type="compositionally biased region" description="Basic and acidic residues" evidence="1">
    <location>
        <begin position="72"/>
        <end position="81"/>
    </location>
</feature>
<protein>
    <recommendedName>
        <fullName evidence="4">Rad60/SUMO-like domain-containing protein</fullName>
    </recommendedName>
</protein>
<comment type="caution">
    <text evidence="2">The sequence shown here is derived from an EMBL/GenBank/DDBJ whole genome shotgun (WGS) entry which is preliminary data.</text>
</comment>
<reference evidence="2" key="1">
    <citation type="submission" date="2021-02" db="EMBL/GenBank/DDBJ databases">
        <authorList>
            <person name="Nieuwenhuis M."/>
            <person name="Van De Peppel L.J.J."/>
        </authorList>
    </citation>
    <scope>NUCLEOTIDE SEQUENCE</scope>
    <source>
        <strain evidence="2">D49</strain>
    </source>
</reference>
<proteinExistence type="predicted"/>
<feature type="compositionally biased region" description="Low complexity" evidence="1">
    <location>
        <begin position="33"/>
        <end position="47"/>
    </location>
</feature>
<reference evidence="2" key="2">
    <citation type="submission" date="2021-10" db="EMBL/GenBank/DDBJ databases">
        <title>Phylogenomics reveals ancestral predisposition of the termite-cultivated fungus Termitomyces towards a domesticated lifestyle.</title>
        <authorList>
            <person name="Auxier B."/>
            <person name="Grum-Grzhimaylo A."/>
            <person name="Cardenas M.E."/>
            <person name="Lodge J.D."/>
            <person name="Laessoe T."/>
            <person name="Pedersen O."/>
            <person name="Smith M.E."/>
            <person name="Kuyper T.W."/>
            <person name="Franco-Molano E.A."/>
            <person name="Baroni T.J."/>
            <person name="Aanen D.K."/>
        </authorList>
    </citation>
    <scope>NUCLEOTIDE SEQUENCE</scope>
    <source>
        <strain evidence="2">D49</strain>
    </source>
</reference>
<dbReference type="AlphaFoldDB" id="A0A9P7GU09"/>
<feature type="region of interest" description="Disordered" evidence="1">
    <location>
        <begin position="72"/>
        <end position="106"/>
    </location>
</feature>
<feature type="region of interest" description="Disordered" evidence="1">
    <location>
        <begin position="1"/>
        <end position="50"/>
    </location>
</feature>
<evidence type="ECO:0000256" key="1">
    <source>
        <dbReference type="SAM" id="MobiDB-lite"/>
    </source>
</evidence>
<evidence type="ECO:0008006" key="4">
    <source>
        <dbReference type="Google" id="ProtNLM"/>
    </source>
</evidence>
<dbReference type="EMBL" id="JABCKI010000074">
    <property type="protein sequence ID" value="KAG5653107.1"/>
    <property type="molecule type" value="Genomic_DNA"/>
</dbReference>
<accession>A0A9P7GU09</accession>
<dbReference type="CDD" id="cd01763">
    <property type="entry name" value="Ubl_SUMO_like"/>
    <property type="match status" value="1"/>
</dbReference>
<evidence type="ECO:0000313" key="3">
    <source>
        <dbReference type="Proteomes" id="UP000717328"/>
    </source>
</evidence>
<feature type="region of interest" description="Disordered" evidence="1">
    <location>
        <begin position="194"/>
        <end position="213"/>
    </location>
</feature>
<dbReference type="OrthoDB" id="3365399at2759"/>
<gene>
    <name evidence="2" type="ORF">H0H81_002254</name>
</gene>
<dbReference type="SUPFAM" id="SSF54236">
    <property type="entry name" value="Ubiquitin-like"/>
    <property type="match status" value="1"/>
</dbReference>
<dbReference type="Proteomes" id="UP000717328">
    <property type="component" value="Unassembled WGS sequence"/>
</dbReference>
<name>A0A9P7GU09_9AGAR</name>